<protein>
    <submittedName>
        <fullName evidence="1">Malonyl-CoA:anthocyanidin 5-O-glucoside-6''-O-malonyltransferase</fullName>
    </submittedName>
</protein>
<comment type="caution">
    <text evidence="1">The sequence shown here is derived from an EMBL/GenBank/DDBJ whole genome shotgun (WGS) entry which is preliminary data.</text>
</comment>
<evidence type="ECO:0000313" key="2">
    <source>
        <dbReference type="Proteomes" id="UP000829398"/>
    </source>
</evidence>
<keyword evidence="2" id="KW-1185">Reference proteome</keyword>
<accession>A0ACB8P2B0</accession>
<dbReference type="Proteomes" id="UP000829398">
    <property type="component" value="Chromosome 1"/>
</dbReference>
<proteinExistence type="predicted"/>
<gene>
    <name evidence="1" type="ORF">KPL71_002076</name>
</gene>
<reference evidence="2" key="1">
    <citation type="journal article" date="2023" name="Hortic. Res.">
        <title>A chromosome-level phased genome enabling allele-level studies in sweet orange: a case study on citrus Huanglongbing tolerance.</title>
        <authorList>
            <person name="Wu B."/>
            <person name="Yu Q."/>
            <person name="Deng Z."/>
            <person name="Duan Y."/>
            <person name="Luo F."/>
            <person name="Gmitter F. Jr."/>
        </authorList>
    </citation>
    <scope>NUCLEOTIDE SEQUENCE [LARGE SCALE GENOMIC DNA]</scope>
    <source>
        <strain evidence="2">cv. Valencia</strain>
    </source>
</reference>
<dbReference type="EMBL" id="CM039170">
    <property type="protein sequence ID" value="KAH9804267.1"/>
    <property type="molecule type" value="Genomic_DNA"/>
</dbReference>
<evidence type="ECO:0000313" key="1">
    <source>
        <dbReference type="EMBL" id="KAH9804267.1"/>
    </source>
</evidence>
<organism evidence="1 2">
    <name type="scientific">Citrus sinensis</name>
    <name type="common">Sweet orange</name>
    <name type="synonym">Citrus aurantium var. sinensis</name>
    <dbReference type="NCBI Taxonomy" id="2711"/>
    <lineage>
        <taxon>Eukaryota</taxon>
        <taxon>Viridiplantae</taxon>
        <taxon>Streptophyta</taxon>
        <taxon>Embryophyta</taxon>
        <taxon>Tracheophyta</taxon>
        <taxon>Spermatophyta</taxon>
        <taxon>Magnoliopsida</taxon>
        <taxon>eudicotyledons</taxon>
        <taxon>Gunneridae</taxon>
        <taxon>Pentapetalae</taxon>
        <taxon>rosids</taxon>
        <taxon>malvids</taxon>
        <taxon>Sapindales</taxon>
        <taxon>Rutaceae</taxon>
        <taxon>Aurantioideae</taxon>
        <taxon>Citrus</taxon>
    </lineage>
</organism>
<name>A0ACB8P2B0_CITSI</name>
<sequence length="502" mass="55561">MAPERDIGGVNNNRLVKIHEACKVPPFSDDSTAAAVAATTLPLTYFDTYCFNLSPVDILLFYEIKDLTWDSFNSEILPKLKHSLSITLLHYLPVAGHLMWPPDAEKPAVYYFKDDGVSVTVAESNADLRRLLSSNNGTRRAVEFHPLAPRLSISEDKAEVTAIQITLFPNQGFSICISVHHTVIDGKSAVLFIKSWAYLCKKLQQQNVVVPVPSLLPESLTPCFDRSLIKDPHGIDMVYVKQLMAFTGSDPNTRSLKVTIPVPKVDSNLVRKTFTLTREDLNKLKHKLVLVNKDQHPSKQLHLSTFVLTCAHVFVCLVKARGEDTNTTVTFWVPADCRSRLDPPLPGNYFGSCILGEFVVAKAGDFMQEDGIAFVAEKLSDSVKGLKKGDAIIGTEDRIARELEVMKETGEQSIEIAIAGGTSHFDFYDSDFGWGKPNKVEIVSIDGTGAISLMQSRDGGSVEIGVVLDEPQMEVFTYLFVSGLNDRDDTSHPLRTVLRSRC</sequence>